<evidence type="ECO:0000256" key="3">
    <source>
        <dbReference type="ARBA" id="ARBA00022692"/>
    </source>
</evidence>
<name>X0GMY8_FUSOX</name>
<dbReference type="PANTHER" id="PTHR28286">
    <property type="match status" value="1"/>
</dbReference>
<evidence type="ECO:0000313" key="7">
    <source>
        <dbReference type="EMBL" id="EXL64653.1"/>
    </source>
</evidence>
<comment type="similarity">
    <text evidence="2">Belongs to the archaeal/bacterial/fungal opsin family.</text>
</comment>
<keyword evidence="3 6" id="KW-0812">Transmembrane</keyword>
<dbReference type="Proteomes" id="UP000030676">
    <property type="component" value="Unassembled WGS sequence"/>
</dbReference>
<keyword evidence="4 6" id="KW-1133">Transmembrane helix</keyword>
<reference evidence="7" key="1">
    <citation type="submission" date="2011-11" db="EMBL/GenBank/DDBJ databases">
        <title>The Genome Sequence of Fusarium oxysporum PHW808.</title>
        <authorList>
            <consortium name="The Broad Institute Genome Sequencing Platform"/>
            <person name="Ma L.-J."/>
            <person name="Gale L.R."/>
            <person name="Schwartz D.C."/>
            <person name="Zhou S."/>
            <person name="Corby-Kistler H."/>
            <person name="Young S.K."/>
            <person name="Zeng Q."/>
            <person name="Gargeya S."/>
            <person name="Fitzgerald M."/>
            <person name="Haas B."/>
            <person name="Abouelleil A."/>
            <person name="Alvarado L."/>
            <person name="Arachchi H.M."/>
            <person name="Berlin A."/>
            <person name="Brown A."/>
            <person name="Chapman S.B."/>
            <person name="Chen Z."/>
            <person name="Dunbar C."/>
            <person name="Freedman E."/>
            <person name="Gearin G."/>
            <person name="Goldberg J."/>
            <person name="Griggs A."/>
            <person name="Gujja S."/>
            <person name="Heiman D."/>
            <person name="Howarth C."/>
            <person name="Larson L."/>
            <person name="Lui A."/>
            <person name="MacDonald P.J.P."/>
            <person name="Montmayeur A."/>
            <person name="Murphy C."/>
            <person name="Neiman D."/>
            <person name="Pearson M."/>
            <person name="Priest M."/>
            <person name="Roberts A."/>
            <person name="Saif S."/>
            <person name="Shea T."/>
            <person name="Shenoy N."/>
            <person name="Sisk P."/>
            <person name="Stolte C."/>
            <person name="Sykes S."/>
            <person name="Wortman J."/>
            <person name="Nusbaum C."/>
            <person name="Birren B."/>
        </authorList>
    </citation>
    <scope>NUCLEOTIDE SEQUENCE [LARGE SCALE GENOMIC DNA]</scope>
    <source>
        <strain evidence="7">54008</strain>
    </source>
</reference>
<evidence type="ECO:0000256" key="6">
    <source>
        <dbReference type="SAM" id="Phobius"/>
    </source>
</evidence>
<evidence type="ECO:0000256" key="4">
    <source>
        <dbReference type="ARBA" id="ARBA00022989"/>
    </source>
</evidence>
<dbReference type="InterPro" id="IPR001425">
    <property type="entry name" value="Arc/bac/fun_rhodopsins"/>
</dbReference>
<dbReference type="PANTHER" id="PTHR28286:SF1">
    <property type="entry name" value="30 KDA HEAT SHOCK PROTEIN-RELATED"/>
    <property type="match status" value="1"/>
</dbReference>
<feature type="transmembrane region" description="Helical" evidence="6">
    <location>
        <begin position="55"/>
        <end position="77"/>
    </location>
</feature>
<dbReference type="GO" id="GO:0005886">
    <property type="term" value="C:plasma membrane"/>
    <property type="evidence" value="ECO:0007669"/>
    <property type="project" value="TreeGrafter"/>
</dbReference>
<dbReference type="OrthoDB" id="5090647at2759"/>
<dbReference type="Gene3D" id="1.20.1070.10">
    <property type="entry name" value="Rhodopsin 7-helix transmembrane proteins"/>
    <property type="match status" value="1"/>
</dbReference>
<dbReference type="AlphaFoldDB" id="X0GMY8"/>
<dbReference type="Pfam" id="PF01036">
    <property type="entry name" value="Bac_rhodopsin"/>
    <property type="match status" value="1"/>
</dbReference>
<gene>
    <name evidence="7" type="ORF">FOPG_19092</name>
</gene>
<reference evidence="7" key="2">
    <citation type="submission" date="2014-03" db="EMBL/GenBank/DDBJ databases">
        <title>The Genome Annotation of Fusarium oxysporum PHW808.</title>
        <authorList>
            <consortium name="The Broad Institute Genomics Platform"/>
            <person name="Ma L.-J."/>
            <person name="Corby-Kistler H."/>
            <person name="Broz K."/>
            <person name="Gale L.R."/>
            <person name="Jonkers W."/>
            <person name="O'Donnell K."/>
            <person name="Ploetz R."/>
            <person name="Steinberg C."/>
            <person name="Schwartz D.C."/>
            <person name="VanEtten H."/>
            <person name="Zhou S."/>
            <person name="Young S.K."/>
            <person name="Zeng Q."/>
            <person name="Gargeya S."/>
            <person name="Fitzgerald M."/>
            <person name="Abouelleil A."/>
            <person name="Alvarado L."/>
            <person name="Chapman S.B."/>
            <person name="Gainer-Dewar J."/>
            <person name="Goldberg J."/>
            <person name="Griggs A."/>
            <person name="Gujja S."/>
            <person name="Hansen M."/>
            <person name="Howarth C."/>
            <person name="Imamovic A."/>
            <person name="Ireland A."/>
            <person name="Larimer J."/>
            <person name="McCowan C."/>
            <person name="Murphy C."/>
            <person name="Pearson M."/>
            <person name="Poon T.W."/>
            <person name="Priest M."/>
            <person name="Roberts A."/>
            <person name="Saif S."/>
            <person name="Shea T."/>
            <person name="Sykes S."/>
            <person name="Wortman J."/>
            <person name="Nusbaum C."/>
            <person name="Birren B."/>
        </authorList>
    </citation>
    <scope>NUCLEOTIDE SEQUENCE</scope>
    <source>
        <strain evidence="7">54008</strain>
    </source>
</reference>
<dbReference type="SUPFAM" id="SSF81321">
    <property type="entry name" value="Family A G protein-coupled receptor-like"/>
    <property type="match status" value="1"/>
</dbReference>
<dbReference type="HOGENOM" id="CLU_127257_0_0_1"/>
<dbReference type="GO" id="GO:0005783">
    <property type="term" value="C:endoplasmic reticulum"/>
    <property type="evidence" value="ECO:0007669"/>
    <property type="project" value="TreeGrafter"/>
</dbReference>
<organism evidence="7">
    <name type="scientific">Fusarium oxysporum f. sp. conglutinans race 2 54008</name>
    <dbReference type="NCBI Taxonomy" id="1089457"/>
    <lineage>
        <taxon>Eukaryota</taxon>
        <taxon>Fungi</taxon>
        <taxon>Dikarya</taxon>
        <taxon>Ascomycota</taxon>
        <taxon>Pezizomycotina</taxon>
        <taxon>Sordariomycetes</taxon>
        <taxon>Hypocreomycetidae</taxon>
        <taxon>Hypocreales</taxon>
        <taxon>Nectriaceae</taxon>
        <taxon>Fusarium</taxon>
        <taxon>Fusarium oxysporum species complex</taxon>
    </lineage>
</organism>
<evidence type="ECO:0000256" key="2">
    <source>
        <dbReference type="ARBA" id="ARBA00008130"/>
    </source>
</evidence>
<keyword evidence="5 6" id="KW-0472">Membrane</keyword>
<accession>X0GMY8</accession>
<evidence type="ECO:0000256" key="5">
    <source>
        <dbReference type="ARBA" id="ARBA00023136"/>
    </source>
</evidence>
<sequence>MWASRSSARRSSTDRSSVDRDYTMLAGFVNLLWLLYPIAFAVSDGGNVISVTRSLIFFGILDLLLLCGTAFAFLFLARRWDYGRLHLNFTQYGRVGSYGKTVHPEKGHVGMHPSAGTATTAPDL</sequence>
<proteinExistence type="inferred from homology"/>
<protein>
    <submittedName>
        <fullName evidence="7">Uncharacterized protein</fullName>
    </submittedName>
</protein>
<dbReference type="EMBL" id="KK033967">
    <property type="protein sequence ID" value="EXL64653.1"/>
    <property type="molecule type" value="Genomic_DNA"/>
</dbReference>
<feature type="transmembrane region" description="Helical" evidence="6">
    <location>
        <begin position="21"/>
        <end position="43"/>
    </location>
</feature>
<evidence type="ECO:0000256" key="1">
    <source>
        <dbReference type="ARBA" id="ARBA00004141"/>
    </source>
</evidence>
<comment type="subcellular location">
    <subcellularLocation>
        <location evidence="1">Membrane</location>
        <topology evidence="1">Multi-pass membrane protein</topology>
    </subcellularLocation>
</comment>